<proteinExistence type="predicted"/>
<name>A0A453JB66_AEGTS</name>
<dbReference type="Proteomes" id="UP000015105">
    <property type="component" value="Chromosome 4D"/>
</dbReference>
<reference evidence="1" key="4">
    <citation type="submission" date="2019-03" db="UniProtKB">
        <authorList>
            <consortium name="EnsemblPlants"/>
        </authorList>
    </citation>
    <scope>IDENTIFICATION</scope>
</reference>
<protein>
    <submittedName>
        <fullName evidence="1">Uncharacterized protein</fullName>
    </submittedName>
</protein>
<reference evidence="2" key="1">
    <citation type="journal article" date="2014" name="Science">
        <title>Ancient hybridizations among the ancestral genomes of bread wheat.</title>
        <authorList>
            <consortium name="International Wheat Genome Sequencing Consortium,"/>
            <person name="Marcussen T."/>
            <person name="Sandve S.R."/>
            <person name="Heier L."/>
            <person name="Spannagl M."/>
            <person name="Pfeifer M."/>
            <person name="Jakobsen K.S."/>
            <person name="Wulff B.B."/>
            <person name="Steuernagel B."/>
            <person name="Mayer K.F."/>
            <person name="Olsen O.A."/>
        </authorList>
    </citation>
    <scope>NUCLEOTIDE SEQUENCE [LARGE SCALE GENOMIC DNA]</scope>
    <source>
        <strain evidence="2">cv. AL8/78</strain>
    </source>
</reference>
<dbReference type="Gramene" id="AET4Gv20854200.2">
    <property type="protein sequence ID" value="AET4Gv20854200.2"/>
    <property type="gene ID" value="AET4Gv20854200"/>
</dbReference>
<dbReference type="AlphaFoldDB" id="A0A453JB66"/>
<keyword evidence="2" id="KW-1185">Reference proteome</keyword>
<organism evidence="1 2">
    <name type="scientific">Aegilops tauschii subsp. strangulata</name>
    <name type="common">Goatgrass</name>
    <dbReference type="NCBI Taxonomy" id="200361"/>
    <lineage>
        <taxon>Eukaryota</taxon>
        <taxon>Viridiplantae</taxon>
        <taxon>Streptophyta</taxon>
        <taxon>Embryophyta</taxon>
        <taxon>Tracheophyta</taxon>
        <taxon>Spermatophyta</taxon>
        <taxon>Magnoliopsida</taxon>
        <taxon>Liliopsida</taxon>
        <taxon>Poales</taxon>
        <taxon>Poaceae</taxon>
        <taxon>BOP clade</taxon>
        <taxon>Pooideae</taxon>
        <taxon>Triticodae</taxon>
        <taxon>Triticeae</taxon>
        <taxon>Triticinae</taxon>
        <taxon>Aegilops</taxon>
    </lineage>
</organism>
<sequence length="59" mass="6528">PRARPPARHLLATHPYPLPPVQCRGAFSSVWCHWAALELDAVCHSVMLSNGQNPVAPFR</sequence>
<reference evidence="1" key="3">
    <citation type="journal article" date="2017" name="Nature">
        <title>Genome sequence of the progenitor of the wheat D genome Aegilops tauschii.</title>
        <authorList>
            <person name="Luo M.C."/>
            <person name="Gu Y.Q."/>
            <person name="Puiu D."/>
            <person name="Wang H."/>
            <person name="Twardziok S.O."/>
            <person name="Deal K.R."/>
            <person name="Huo N."/>
            <person name="Zhu T."/>
            <person name="Wang L."/>
            <person name="Wang Y."/>
            <person name="McGuire P.E."/>
            <person name="Liu S."/>
            <person name="Long H."/>
            <person name="Ramasamy R.K."/>
            <person name="Rodriguez J.C."/>
            <person name="Van S.L."/>
            <person name="Yuan L."/>
            <person name="Wang Z."/>
            <person name="Xia Z."/>
            <person name="Xiao L."/>
            <person name="Anderson O.D."/>
            <person name="Ouyang S."/>
            <person name="Liang Y."/>
            <person name="Zimin A.V."/>
            <person name="Pertea G."/>
            <person name="Qi P."/>
            <person name="Bennetzen J.L."/>
            <person name="Dai X."/>
            <person name="Dawson M.W."/>
            <person name="Muller H.G."/>
            <person name="Kugler K."/>
            <person name="Rivarola-Duarte L."/>
            <person name="Spannagl M."/>
            <person name="Mayer K.F.X."/>
            <person name="Lu F.H."/>
            <person name="Bevan M.W."/>
            <person name="Leroy P."/>
            <person name="Li P."/>
            <person name="You F.M."/>
            <person name="Sun Q."/>
            <person name="Liu Z."/>
            <person name="Lyons E."/>
            <person name="Wicker T."/>
            <person name="Salzberg S.L."/>
            <person name="Devos K.M."/>
            <person name="Dvorak J."/>
        </authorList>
    </citation>
    <scope>NUCLEOTIDE SEQUENCE [LARGE SCALE GENOMIC DNA]</scope>
    <source>
        <strain evidence="1">cv. AL8/78</strain>
    </source>
</reference>
<accession>A0A453JB66</accession>
<dbReference type="EnsemblPlants" id="AET4Gv20854200.2">
    <property type="protein sequence ID" value="AET4Gv20854200.2"/>
    <property type="gene ID" value="AET4Gv20854200"/>
</dbReference>
<reference evidence="2" key="2">
    <citation type="journal article" date="2017" name="Nat. Plants">
        <title>The Aegilops tauschii genome reveals multiple impacts of transposons.</title>
        <authorList>
            <person name="Zhao G."/>
            <person name="Zou C."/>
            <person name="Li K."/>
            <person name="Wang K."/>
            <person name="Li T."/>
            <person name="Gao L."/>
            <person name="Zhang X."/>
            <person name="Wang H."/>
            <person name="Yang Z."/>
            <person name="Liu X."/>
            <person name="Jiang W."/>
            <person name="Mao L."/>
            <person name="Kong X."/>
            <person name="Jiao Y."/>
            <person name="Jia J."/>
        </authorList>
    </citation>
    <scope>NUCLEOTIDE SEQUENCE [LARGE SCALE GENOMIC DNA]</scope>
    <source>
        <strain evidence="2">cv. AL8/78</strain>
    </source>
</reference>
<reference evidence="1" key="5">
    <citation type="journal article" date="2021" name="G3 (Bethesda)">
        <title>Aegilops tauschii genome assembly Aet v5.0 features greater sequence contiguity and improved annotation.</title>
        <authorList>
            <person name="Wang L."/>
            <person name="Zhu T."/>
            <person name="Rodriguez J.C."/>
            <person name="Deal K.R."/>
            <person name="Dubcovsky J."/>
            <person name="McGuire P.E."/>
            <person name="Lux T."/>
            <person name="Spannagl M."/>
            <person name="Mayer K.F.X."/>
            <person name="Baldrich P."/>
            <person name="Meyers B.C."/>
            <person name="Huo N."/>
            <person name="Gu Y.Q."/>
            <person name="Zhou H."/>
            <person name="Devos K.M."/>
            <person name="Bennetzen J.L."/>
            <person name="Unver T."/>
            <person name="Budak H."/>
            <person name="Gulick P.J."/>
            <person name="Galiba G."/>
            <person name="Kalapos B."/>
            <person name="Nelson D.R."/>
            <person name="Li P."/>
            <person name="You F.M."/>
            <person name="Luo M.C."/>
            <person name="Dvorak J."/>
        </authorList>
    </citation>
    <scope>NUCLEOTIDE SEQUENCE [LARGE SCALE GENOMIC DNA]</scope>
    <source>
        <strain evidence="1">cv. AL8/78</strain>
    </source>
</reference>
<evidence type="ECO:0000313" key="2">
    <source>
        <dbReference type="Proteomes" id="UP000015105"/>
    </source>
</evidence>
<evidence type="ECO:0000313" key="1">
    <source>
        <dbReference type="EnsemblPlants" id="AET4Gv20854200.2"/>
    </source>
</evidence>